<comment type="caution">
    <text evidence="4">The sequence shown here is derived from an EMBL/GenBank/DDBJ whole genome shotgun (WGS) entry which is preliminary data.</text>
</comment>
<dbReference type="AlphaFoldDB" id="A0A9D4GVS3"/>
<evidence type="ECO:0000313" key="5">
    <source>
        <dbReference type="EMBL" id="KAH3838904.1"/>
    </source>
</evidence>
<evidence type="ECO:0000313" key="6">
    <source>
        <dbReference type="Proteomes" id="UP000828390"/>
    </source>
</evidence>
<dbReference type="Proteomes" id="UP000828390">
    <property type="component" value="Unassembled WGS sequence"/>
</dbReference>
<evidence type="ECO:0000313" key="2">
    <source>
        <dbReference type="EMBL" id="KAH3810515.1"/>
    </source>
</evidence>
<dbReference type="EMBL" id="JAIWYP010000006">
    <property type="protein sequence ID" value="KAH3810515.1"/>
    <property type="molecule type" value="Genomic_DNA"/>
</dbReference>
<proteinExistence type="predicted"/>
<accession>A0A9D4GVS3</accession>
<reference evidence="4" key="1">
    <citation type="journal article" date="2019" name="bioRxiv">
        <title>The Genome of the Zebra Mussel, Dreissena polymorpha: A Resource for Invasive Species Research.</title>
        <authorList>
            <person name="McCartney M.A."/>
            <person name="Auch B."/>
            <person name="Kono T."/>
            <person name="Mallez S."/>
            <person name="Zhang Y."/>
            <person name="Obille A."/>
            <person name="Becker A."/>
            <person name="Abrahante J.E."/>
            <person name="Garbe J."/>
            <person name="Badalamenti J.P."/>
            <person name="Herman A."/>
            <person name="Mangelson H."/>
            <person name="Liachko I."/>
            <person name="Sullivan S."/>
            <person name="Sone E.D."/>
            <person name="Koren S."/>
            <person name="Silverstein K.A.T."/>
            <person name="Beckman K.B."/>
            <person name="Gohl D.M."/>
        </authorList>
    </citation>
    <scope>NUCLEOTIDE SEQUENCE</scope>
    <source>
        <strain evidence="4">Duluth1</strain>
        <tissue evidence="4">Whole animal</tissue>
    </source>
</reference>
<gene>
    <name evidence="5" type="ORF">DPMN_112321</name>
    <name evidence="4" type="ORF">DPMN_126463</name>
    <name evidence="2" type="ORF">DPMN_138910</name>
    <name evidence="3" type="ORF">DPMN_141750</name>
    <name evidence="1" type="ORF">DPMN_155474</name>
</gene>
<reference evidence="4" key="2">
    <citation type="submission" date="2020-11" db="EMBL/GenBank/DDBJ databases">
        <authorList>
            <person name="McCartney M.A."/>
            <person name="Auch B."/>
            <person name="Kono T."/>
            <person name="Mallez S."/>
            <person name="Becker A."/>
            <person name="Gohl D.M."/>
            <person name="Silverstein K.A.T."/>
            <person name="Koren S."/>
            <person name="Bechman K.B."/>
            <person name="Herman A."/>
            <person name="Abrahante J.E."/>
            <person name="Garbe J."/>
        </authorList>
    </citation>
    <scope>NUCLEOTIDE SEQUENCE</scope>
    <source>
        <strain evidence="4">Duluth1</strain>
        <tissue evidence="4">Whole animal</tissue>
    </source>
</reference>
<organism evidence="4 6">
    <name type="scientific">Dreissena polymorpha</name>
    <name type="common">Zebra mussel</name>
    <name type="synonym">Mytilus polymorpha</name>
    <dbReference type="NCBI Taxonomy" id="45954"/>
    <lineage>
        <taxon>Eukaryota</taxon>
        <taxon>Metazoa</taxon>
        <taxon>Spiralia</taxon>
        <taxon>Lophotrochozoa</taxon>
        <taxon>Mollusca</taxon>
        <taxon>Bivalvia</taxon>
        <taxon>Autobranchia</taxon>
        <taxon>Heteroconchia</taxon>
        <taxon>Euheterodonta</taxon>
        <taxon>Imparidentia</taxon>
        <taxon>Neoheterodontei</taxon>
        <taxon>Myida</taxon>
        <taxon>Dreissenoidea</taxon>
        <taxon>Dreissenidae</taxon>
        <taxon>Dreissena</taxon>
    </lineage>
</organism>
<evidence type="ECO:0000313" key="4">
    <source>
        <dbReference type="EMBL" id="KAH3824626.1"/>
    </source>
</evidence>
<dbReference type="EMBL" id="JAIWYP010000007">
    <property type="protein sequence ID" value="KAH3801812.1"/>
    <property type="molecule type" value="Genomic_DNA"/>
</dbReference>
<name>A0A9D4GVS3_DREPO</name>
<dbReference type="EMBL" id="JAIWYP010000005">
    <property type="protein sequence ID" value="KAH3824626.1"/>
    <property type="molecule type" value="Genomic_DNA"/>
</dbReference>
<dbReference type="EMBL" id="JAIWYP010000004">
    <property type="protein sequence ID" value="KAH3838904.1"/>
    <property type="molecule type" value="Genomic_DNA"/>
</dbReference>
<protein>
    <submittedName>
        <fullName evidence="4">Uncharacterized protein</fullName>
    </submittedName>
</protein>
<evidence type="ECO:0000313" key="3">
    <source>
        <dbReference type="EMBL" id="KAH3813296.1"/>
    </source>
</evidence>
<sequence length="87" mass="9864">MRDHDTEMLLQSGLLCAALSNSSMERHVHFFTLSIHLFYKWPHRRPSSSVPWKTALQRVVPGDVSKPSQLYLSTIIHGHGSAVIKLN</sequence>
<dbReference type="EMBL" id="JAIWYP010000006">
    <property type="protein sequence ID" value="KAH3813296.1"/>
    <property type="molecule type" value="Genomic_DNA"/>
</dbReference>
<keyword evidence="6" id="KW-1185">Reference proteome</keyword>
<evidence type="ECO:0000313" key="1">
    <source>
        <dbReference type="EMBL" id="KAH3801812.1"/>
    </source>
</evidence>